<evidence type="ECO:0000256" key="1">
    <source>
        <dbReference type="SAM" id="MobiDB-lite"/>
    </source>
</evidence>
<feature type="region of interest" description="Disordered" evidence="1">
    <location>
        <begin position="897"/>
        <end position="1286"/>
    </location>
</feature>
<dbReference type="EMBL" id="MLAK01000797">
    <property type="protein sequence ID" value="OHT04316.1"/>
    <property type="molecule type" value="Genomic_DNA"/>
</dbReference>
<dbReference type="GO" id="GO:0005886">
    <property type="term" value="C:plasma membrane"/>
    <property type="evidence" value="ECO:0007669"/>
    <property type="project" value="TreeGrafter"/>
</dbReference>
<dbReference type="Pfam" id="PF13516">
    <property type="entry name" value="LRR_6"/>
    <property type="match status" value="1"/>
</dbReference>
<dbReference type="InterPro" id="IPR001611">
    <property type="entry name" value="Leu-rich_rpt"/>
</dbReference>
<feature type="compositionally biased region" description="Polar residues" evidence="1">
    <location>
        <begin position="1242"/>
        <end position="1252"/>
    </location>
</feature>
<dbReference type="OrthoDB" id="18598at2759"/>
<evidence type="ECO:0000313" key="2">
    <source>
        <dbReference type="EMBL" id="OHT04316.1"/>
    </source>
</evidence>
<evidence type="ECO:0000313" key="3">
    <source>
        <dbReference type="Proteomes" id="UP000179807"/>
    </source>
</evidence>
<dbReference type="GO" id="GO:0030027">
    <property type="term" value="C:lamellipodium"/>
    <property type="evidence" value="ECO:0007669"/>
    <property type="project" value="TreeGrafter"/>
</dbReference>
<dbReference type="InterPro" id="IPR032675">
    <property type="entry name" value="LRR_dom_sf"/>
</dbReference>
<dbReference type="Proteomes" id="UP000179807">
    <property type="component" value="Unassembled WGS sequence"/>
</dbReference>
<organism evidence="2 3">
    <name type="scientific">Tritrichomonas foetus</name>
    <dbReference type="NCBI Taxonomy" id="1144522"/>
    <lineage>
        <taxon>Eukaryota</taxon>
        <taxon>Metamonada</taxon>
        <taxon>Parabasalia</taxon>
        <taxon>Tritrichomonadida</taxon>
        <taxon>Tritrichomonadidae</taxon>
        <taxon>Tritrichomonas</taxon>
    </lineage>
</organism>
<dbReference type="GeneID" id="94840737"/>
<name>A0A1J4K3J3_9EUKA</name>
<dbReference type="GO" id="GO:0016477">
    <property type="term" value="P:cell migration"/>
    <property type="evidence" value="ECO:0007669"/>
    <property type="project" value="TreeGrafter"/>
</dbReference>
<gene>
    <name evidence="2" type="ORF">TRFO_28203</name>
</gene>
<dbReference type="PANTHER" id="PTHR24112">
    <property type="entry name" value="LEUCINE-RICH REPEAT, ISOFORM F-RELATED"/>
    <property type="match status" value="1"/>
</dbReference>
<proteinExistence type="predicted"/>
<feature type="compositionally biased region" description="Basic and acidic residues" evidence="1">
    <location>
        <begin position="903"/>
        <end position="916"/>
    </location>
</feature>
<feature type="compositionally biased region" description="Acidic residues" evidence="1">
    <location>
        <begin position="1126"/>
        <end position="1138"/>
    </location>
</feature>
<dbReference type="PANTHER" id="PTHR24112:SF66">
    <property type="entry name" value="LEUCINE-RICH REPEAT, ISOFORM F"/>
    <property type="match status" value="1"/>
</dbReference>
<protein>
    <recommendedName>
        <fullName evidence="4">Leucine Rich Repeat family protein</fullName>
    </recommendedName>
</protein>
<feature type="compositionally biased region" description="Acidic residues" evidence="1">
    <location>
        <begin position="991"/>
        <end position="1000"/>
    </location>
</feature>
<feature type="compositionally biased region" description="Low complexity" evidence="1">
    <location>
        <begin position="950"/>
        <end position="970"/>
    </location>
</feature>
<feature type="compositionally biased region" description="Polar residues" evidence="1">
    <location>
        <begin position="917"/>
        <end position="932"/>
    </location>
</feature>
<feature type="compositionally biased region" description="Polar residues" evidence="1">
    <location>
        <begin position="1275"/>
        <end position="1286"/>
    </location>
</feature>
<evidence type="ECO:0008006" key="4">
    <source>
        <dbReference type="Google" id="ProtNLM"/>
    </source>
</evidence>
<feature type="compositionally biased region" description="Acidic residues" evidence="1">
    <location>
        <begin position="1185"/>
        <end position="1194"/>
    </location>
</feature>
<dbReference type="SUPFAM" id="SSF52047">
    <property type="entry name" value="RNI-like"/>
    <property type="match status" value="1"/>
</dbReference>
<comment type="caution">
    <text evidence="2">The sequence shown here is derived from an EMBL/GenBank/DDBJ whole genome shotgun (WGS) entry which is preliminary data.</text>
</comment>
<keyword evidence="3" id="KW-1185">Reference proteome</keyword>
<dbReference type="Gene3D" id="3.80.10.10">
    <property type="entry name" value="Ribonuclease Inhibitor"/>
    <property type="match status" value="1"/>
</dbReference>
<feature type="compositionally biased region" description="Basic residues" evidence="1">
    <location>
        <begin position="1215"/>
        <end position="1227"/>
    </location>
</feature>
<feature type="compositionally biased region" description="Basic residues" evidence="1">
    <location>
        <begin position="1010"/>
        <end position="1025"/>
    </location>
</feature>
<accession>A0A1J4K3J3</accession>
<reference evidence="2" key="1">
    <citation type="submission" date="2016-10" db="EMBL/GenBank/DDBJ databases">
        <authorList>
            <person name="Benchimol M."/>
            <person name="Almeida L.G."/>
            <person name="Vasconcelos A.T."/>
            <person name="Perreira-Neves A."/>
            <person name="Rosa I.A."/>
            <person name="Tasca T."/>
            <person name="Bogo M.R."/>
            <person name="de Souza W."/>
        </authorList>
    </citation>
    <scope>NUCLEOTIDE SEQUENCE [LARGE SCALE GENOMIC DNA]</scope>
    <source>
        <strain evidence="2">K</strain>
    </source>
</reference>
<dbReference type="InterPro" id="IPR051279">
    <property type="entry name" value="PP1-Reg/Actin-Interact_Protein"/>
</dbReference>
<dbReference type="RefSeq" id="XP_068357452.1">
    <property type="nucleotide sequence ID" value="XM_068506033.1"/>
</dbReference>
<dbReference type="VEuPathDB" id="TrichDB:TRFO_28203"/>
<dbReference type="GO" id="GO:0034315">
    <property type="term" value="P:regulation of Arp2/3 complex-mediated actin nucleation"/>
    <property type="evidence" value="ECO:0007669"/>
    <property type="project" value="TreeGrafter"/>
</dbReference>
<feature type="compositionally biased region" description="Basic residues" evidence="1">
    <location>
        <begin position="1085"/>
        <end position="1094"/>
    </location>
</feature>
<sequence length="1286" mass="148583">MSDDELRPQLPLATFFPDVKDALFTHEDRKRFPSKGISREEEKDIISKFPKYQNEHKDLIFCTRAALRFNRKAEFNGVVALSLHFIGFFHSDGGSHYVRDEIAHLFDICSIRVKTENKVLIFCRLPESGSSKNNYEIVNCRVISSEAIKLAQILYRNYMLSTVHDPYNTADFRTFDHSYFPKFDNGFSPSQGYQMTYFAFCSRLNVRYNHEVTRYYHEHIRLFDGIFDFSQLPMELIGPRASINDMLPAIYAMMYVPYVQGVICHNIQIPYISGAVSRIVYKSNYLRMVHLAGCGVDALGMDQIGRGLCNNIAEYNNKCESNEEKYKRYKEKFPIPIPVCYWNFENNVDITDADAFFRGMRGLKSNVFYLSFSNCRIEKMKVFFVSLYENVHLYGIKYLYFNGNTVTKEGMNYFVGLLNKIADHLEFNAATKKKNKKKEIRDEEGHLVNVCYYKRLGVAGDEESLQMLFKTLKERKYPIEELSLAGTLISRSRSDPIDRPSKGAKYVINYISQSPYLKVLDLSNARMDGEDIQHILRGFYSNPNLDRINVKLNGIGLRGNKLIQIAKGFLYTDLEKWETIELANNDMSEFELDFLIPIFSRMPNLTELNLSHNFASNDLAIDRILHKLSQLPNLRRIGLAGIIGRKSLHEKIYPLLDEFIKKGTLEEIDLSGNEMGDQGYEKIIEIMEKSPNLTSLLMDQNSPRNLRLIDTLIRTAMSKKNLTFFVFPQYDTMSYLLSLSKEYYKKNRFPMVNLRYMCNIEMNNHRIDAGLKPQLPFKATDDVGDLVNDINDTMHDLLDDRPETHIHGGIAKDINVPLPFIDETQRYGETEDNTWTVDIPELPDKYHAPHINLRINEEGYVQKANFDFPEPEKQPEPEQVYIDPDDKQLVQAQLYVESEDDEEKKNAEKTDEENQNKEIYTTIDQLANLSRNNSKKTIDSSTPQELATGSKKNSSKNSRISSPKSPSKSSKSSKHYQNDDDEYDKVNETEGSGETEDDSTSDVRNGATRTSKHSRKESPKSKPRKSLPPLPVNDLSSPQKGHRSSRRYNDDQDDEEINKQNGDQDDDLTRKSRRRSMGMSSSNSHRSRSPRGKHSDRVLNFNEDDDDRGEIRNSSKYHVRSRYDYNENDDEIEEDDDGLSNKSANSKRVRGRKSLPPSKARGSYIDHLEKGKKPKLGYKRHDSDENNNEEEEEEIVYKSKTTRRTSSPDDESRSNRKNSKSLKKKKSFYQEDDEDSEDSLSRYSKFNQTSTAAIIDSENENDDAFEKYKPKGKTVTKQPPNMNFNS</sequence>